<dbReference type="PROSITE" id="PS00676">
    <property type="entry name" value="SIGMA54_INTERACT_2"/>
    <property type="match status" value="1"/>
</dbReference>
<dbReference type="GO" id="GO:0000160">
    <property type="term" value="P:phosphorelay signal transduction system"/>
    <property type="evidence" value="ECO:0007669"/>
    <property type="project" value="UniProtKB-KW"/>
</dbReference>
<evidence type="ECO:0000256" key="2">
    <source>
        <dbReference type="ARBA" id="ARBA00022840"/>
    </source>
</evidence>
<dbReference type="InterPro" id="IPR025943">
    <property type="entry name" value="Sigma_54_int_dom_ATP-bd_2"/>
</dbReference>
<evidence type="ECO:0000256" key="4">
    <source>
        <dbReference type="ARBA" id="ARBA00023015"/>
    </source>
</evidence>
<evidence type="ECO:0000259" key="8">
    <source>
        <dbReference type="PROSITE" id="PS50045"/>
    </source>
</evidence>
<dbReference type="InterPro" id="IPR002197">
    <property type="entry name" value="HTH_Fis"/>
</dbReference>
<evidence type="ECO:0000256" key="1">
    <source>
        <dbReference type="ARBA" id="ARBA00022741"/>
    </source>
</evidence>
<feature type="domain" description="Sigma-54 factor interaction" evidence="8">
    <location>
        <begin position="219"/>
        <end position="448"/>
    </location>
</feature>
<dbReference type="PANTHER" id="PTHR32071">
    <property type="entry name" value="TRANSCRIPTIONAL REGULATORY PROTEIN"/>
    <property type="match status" value="1"/>
</dbReference>
<dbReference type="Proteomes" id="UP000464086">
    <property type="component" value="Chromosome"/>
</dbReference>
<dbReference type="PRINTS" id="PR01590">
    <property type="entry name" value="HTHFIS"/>
</dbReference>
<dbReference type="Pfam" id="PF06505">
    <property type="entry name" value="XylR_N"/>
    <property type="match status" value="1"/>
</dbReference>
<accession>A0A6P1GPX5</accession>
<dbReference type="GO" id="GO:0005524">
    <property type="term" value="F:ATP binding"/>
    <property type="evidence" value="ECO:0007669"/>
    <property type="project" value="UniProtKB-KW"/>
</dbReference>
<evidence type="ECO:0000256" key="6">
    <source>
        <dbReference type="ARBA" id="ARBA00023159"/>
    </source>
</evidence>
<evidence type="ECO:0000256" key="5">
    <source>
        <dbReference type="ARBA" id="ARBA00023125"/>
    </source>
</evidence>
<gene>
    <name evidence="9" type="ORF">GS397_22420</name>
</gene>
<dbReference type="SMART" id="SM00382">
    <property type="entry name" value="AAA"/>
    <property type="match status" value="1"/>
</dbReference>
<dbReference type="Gene3D" id="1.10.8.60">
    <property type="match status" value="1"/>
</dbReference>
<dbReference type="SMART" id="SM00989">
    <property type="entry name" value="V4R"/>
    <property type="match status" value="1"/>
</dbReference>
<dbReference type="PROSITE" id="PS00688">
    <property type="entry name" value="SIGMA54_INTERACT_3"/>
    <property type="match status" value="1"/>
</dbReference>
<reference evidence="9 10" key="1">
    <citation type="submission" date="2019-12" db="EMBL/GenBank/DDBJ databases">
        <title>Functional and genomic insights into the Sphingobium yanoikuyae YC-JY1, a bacterium efficiently degrading bisphenol A.</title>
        <authorList>
            <person name="Jia Y."/>
            <person name="Li X."/>
            <person name="Wang J."/>
            <person name="Eltoukhy A."/>
            <person name="Lamraoui I."/>
            <person name="Yan Y."/>
        </authorList>
    </citation>
    <scope>NUCLEOTIDE SEQUENCE [LARGE SCALE GENOMIC DNA]</scope>
    <source>
        <strain evidence="9 10">YC-JY1</strain>
    </source>
</reference>
<dbReference type="PROSITE" id="PS50045">
    <property type="entry name" value="SIGMA54_INTERACT_4"/>
    <property type="match status" value="1"/>
</dbReference>
<dbReference type="InterPro" id="IPR025662">
    <property type="entry name" value="Sigma_54_int_dom_ATP-bd_1"/>
</dbReference>
<dbReference type="InterPro" id="IPR010523">
    <property type="entry name" value="XylR_N"/>
</dbReference>
<dbReference type="Gene3D" id="3.30.1380.20">
    <property type="entry name" value="Trafficking protein particle complex subunit 3"/>
    <property type="match status" value="1"/>
</dbReference>
<dbReference type="Pfam" id="PF02830">
    <property type="entry name" value="V4R"/>
    <property type="match status" value="1"/>
</dbReference>
<dbReference type="InterPro" id="IPR004096">
    <property type="entry name" value="V4R"/>
</dbReference>
<dbReference type="InterPro" id="IPR025944">
    <property type="entry name" value="Sigma_54_int_dom_CS"/>
</dbReference>
<evidence type="ECO:0000256" key="7">
    <source>
        <dbReference type="ARBA" id="ARBA00023163"/>
    </source>
</evidence>
<dbReference type="PANTHER" id="PTHR32071:SF113">
    <property type="entry name" value="ALGINATE BIOSYNTHESIS TRANSCRIPTIONAL REGULATORY PROTEIN ALGB"/>
    <property type="match status" value="1"/>
</dbReference>
<dbReference type="InterPro" id="IPR058031">
    <property type="entry name" value="AAA_lid_NorR"/>
</dbReference>
<keyword evidence="4" id="KW-0805">Transcription regulation</keyword>
<protein>
    <submittedName>
        <fullName evidence="9">AAA domain-containing protein</fullName>
    </submittedName>
</protein>
<dbReference type="InterPro" id="IPR027417">
    <property type="entry name" value="P-loop_NTPase"/>
</dbReference>
<dbReference type="Gene3D" id="3.40.50.300">
    <property type="entry name" value="P-loop containing nucleotide triphosphate hydrolases"/>
    <property type="match status" value="1"/>
</dbReference>
<dbReference type="InterPro" id="IPR024096">
    <property type="entry name" value="NO_sig/Golgi_transp_ligand-bd"/>
</dbReference>
<keyword evidence="5" id="KW-0238">DNA-binding</keyword>
<dbReference type="AlphaFoldDB" id="A0A6P1GPX5"/>
<proteinExistence type="predicted"/>
<organism evidence="9 10">
    <name type="scientific">Sphingobium yanoikuyae</name>
    <name type="common">Sphingomonas yanoikuyae</name>
    <dbReference type="NCBI Taxonomy" id="13690"/>
    <lineage>
        <taxon>Bacteria</taxon>
        <taxon>Pseudomonadati</taxon>
        <taxon>Pseudomonadota</taxon>
        <taxon>Alphaproteobacteria</taxon>
        <taxon>Sphingomonadales</taxon>
        <taxon>Sphingomonadaceae</taxon>
        <taxon>Sphingobium</taxon>
    </lineage>
</organism>
<dbReference type="InterPro" id="IPR002078">
    <property type="entry name" value="Sigma_54_int"/>
</dbReference>
<dbReference type="Pfam" id="PF02954">
    <property type="entry name" value="HTH_8"/>
    <property type="match status" value="1"/>
</dbReference>
<keyword evidence="1" id="KW-0547">Nucleotide-binding</keyword>
<dbReference type="Pfam" id="PF00158">
    <property type="entry name" value="Sigma54_activat"/>
    <property type="match status" value="1"/>
</dbReference>
<keyword evidence="6" id="KW-0010">Activator</keyword>
<keyword evidence="7" id="KW-0804">Transcription</keyword>
<keyword evidence="2" id="KW-0067">ATP-binding</keyword>
<evidence type="ECO:0000256" key="3">
    <source>
        <dbReference type="ARBA" id="ARBA00023012"/>
    </source>
</evidence>
<evidence type="ECO:0000313" key="9">
    <source>
        <dbReference type="EMBL" id="QHD70518.1"/>
    </source>
</evidence>
<keyword evidence="3" id="KW-0902">Two-component regulatory system</keyword>
<dbReference type="Pfam" id="PF25601">
    <property type="entry name" value="AAA_lid_14"/>
    <property type="match status" value="1"/>
</dbReference>
<dbReference type="InterPro" id="IPR009057">
    <property type="entry name" value="Homeodomain-like_sf"/>
</dbReference>
<dbReference type="EMBL" id="CP047218">
    <property type="protein sequence ID" value="QHD70518.1"/>
    <property type="molecule type" value="Genomic_DNA"/>
</dbReference>
<evidence type="ECO:0000313" key="10">
    <source>
        <dbReference type="Proteomes" id="UP000464086"/>
    </source>
</evidence>
<dbReference type="FunFam" id="3.40.50.300:FF:000006">
    <property type="entry name" value="DNA-binding transcriptional regulator NtrC"/>
    <property type="match status" value="1"/>
</dbReference>
<dbReference type="GO" id="GO:0006355">
    <property type="term" value="P:regulation of DNA-templated transcription"/>
    <property type="evidence" value="ECO:0007669"/>
    <property type="project" value="InterPro"/>
</dbReference>
<dbReference type="InterPro" id="IPR003593">
    <property type="entry name" value="AAA+_ATPase"/>
</dbReference>
<dbReference type="Gene3D" id="1.10.10.60">
    <property type="entry name" value="Homeodomain-like"/>
    <property type="match status" value="1"/>
</dbReference>
<dbReference type="PROSITE" id="PS00675">
    <property type="entry name" value="SIGMA54_INTERACT_1"/>
    <property type="match status" value="1"/>
</dbReference>
<dbReference type="SUPFAM" id="SSF52540">
    <property type="entry name" value="P-loop containing nucleoside triphosphate hydrolases"/>
    <property type="match status" value="1"/>
</dbReference>
<dbReference type="CDD" id="cd00009">
    <property type="entry name" value="AAA"/>
    <property type="match status" value="1"/>
</dbReference>
<name>A0A6P1GPX5_SPHYA</name>
<sequence length="551" mass="59984">MVAEDLADTLHFSPQTGHIWLAGRRMVLMHAESVGLLRREVVDAVGQERARAAFTRQGYNAGTLDAELAAKIRPHNSLHDMFSVGPEMHALEGSVLSDQIAFDVNIETGQFYSEYIWHNSSECCAHVDIFGRGHVPAGWSQIGYASGYASTFLGRPIIYREIECIAMGHESCRIIGRPADAWPDVEQDRRYLRGAHVSLEGGGSEGLHLTDAKGAEQTLVGASAGFNIAFDMIRKVADTSALVLLLGETGVGKEMFARSVHALSSRNDKPLVSVNCATIPESLIEAELFGVEKGAFTGAVASKPGRFERADGGTLFLDEIGTLSLASQAKLLRVLQEGEIERVGGTHTRPVDVRVIAATNLDLREAVAEGLFREDLFYRLNVFPVRIPPLRERRADLPILMTHFLRKYSVRHGRAVPGFDEAAVSAILNYDWPGNIRELENIIERGVILGRVGEALHVHDLFSGDEQINDARYGLSADGRVLSTAYDDQPIDIAGLALAQGLSLADCERSIITAALAASNGNRSLAARTLGLTRAQFNYRLKMRASTGSLT</sequence>
<dbReference type="SUPFAM" id="SSF111126">
    <property type="entry name" value="Ligand-binding domain in the NO signalling and Golgi transport"/>
    <property type="match status" value="1"/>
</dbReference>
<dbReference type="GO" id="GO:0043565">
    <property type="term" value="F:sequence-specific DNA binding"/>
    <property type="evidence" value="ECO:0007669"/>
    <property type="project" value="InterPro"/>
</dbReference>
<dbReference type="SUPFAM" id="SSF46689">
    <property type="entry name" value="Homeodomain-like"/>
    <property type="match status" value="1"/>
</dbReference>